<dbReference type="InterPro" id="IPR001867">
    <property type="entry name" value="OmpR/PhoB-type_DNA-bd"/>
</dbReference>
<gene>
    <name evidence="8" type="ORF">Saso_21200</name>
</gene>
<dbReference type="SMART" id="SM00862">
    <property type="entry name" value="Trans_reg_C"/>
    <property type="match status" value="1"/>
</dbReference>
<dbReference type="SMART" id="SM01043">
    <property type="entry name" value="BTAD"/>
    <property type="match status" value="1"/>
</dbReference>
<dbReference type="SUPFAM" id="SSF48452">
    <property type="entry name" value="TPR-like"/>
    <property type="match status" value="1"/>
</dbReference>
<keyword evidence="5" id="KW-0804">Transcription</keyword>
<keyword evidence="4 6" id="KW-0238">DNA-binding</keyword>
<reference evidence="9" key="1">
    <citation type="submission" date="2023-07" db="EMBL/GenBank/DDBJ databases">
        <title>Whole genome shotgun sequence of Streptomyces cacaoi subsp. asoensis NBRC 13813.</title>
        <authorList>
            <person name="Komaki H."/>
            <person name="Tamura T."/>
        </authorList>
    </citation>
    <scope>NUCLEOTIDE SEQUENCE [LARGE SCALE GENOMIC DNA]</scope>
    <source>
        <strain evidence="9">NBRC 13813</strain>
    </source>
</reference>
<dbReference type="InterPro" id="IPR011990">
    <property type="entry name" value="TPR-like_helical_dom_sf"/>
</dbReference>
<dbReference type="InterPro" id="IPR036388">
    <property type="entry name" value="WH-like_DNA-bd_sf"/>
</dbReference>
<protein>
    <recommendedName>
        <fullName evidence="7">OmpR/PhoB-type domain-containing protein</fullName>
    </recommendedName>
</protein>
<comment type="caution">
    <text evidence="8">The sequence shown here is derived from an EMBL/GenBank/DDBJ whole genome shotgun (WGS) entry which is preliminary data.</text>
</comment>
<dbReference type="RefSeq" id="WP_189918859.1">
    <property type="nucleotide sequence ID" value="NZ_BMSI01000002.1"/>
</dbReference>
<dbReference type="InterPro" id="IPR016032">
    <property type="entry name" value="Sig_transdc_resp-reg_C-effctor"/>
</dbReference>
<dbReference type="PANTHER" id="PTHR35807">
    <property type="entry name" value="TRANSCRIPTIONAL REGULATOR REDD-RELATED"/>
    <property type="match status" value="1"/>
</dbReference>
<proteinExistence type="inferred from homology"/>
<dbReference type="InterPro" id="IPR005158">
    <property type="entry name" value="BTAD"/>
</dbReference>
<evidence type="ECO:0000256" key="1">
    <source>
        <dbReference type="ARBA" id="ARBA00005820"/>
    </source>
</evidence>
<dbReference type="Gene3D" id="1.10.10.10">
    <property type="entry name" value="Winged helix-like DNA-binding domain superfamily/Winged helix DNA-binding domain"/>
    <property type="match status" value="1"/>
</dbReference>
<dbReference type="Proteomes" id="UP000649259">
    <property type="component" value="Unassembled WGS sequence"/>
</dbReference>
<dbReference type="Pfam" id="PF03704">
    <property type="entry name" value="BTAD"/>
    <property type="match status" value="1"/>
</dbReference>
<organism evidence="8 9">
    <name type="scientific">Streptomyces asoensis</name>
    <dbReference type="NCBI Taxonomy" id="249586"/>
    <lineage>
        <taxon>Bacteria</taxon>
        <taxon>Bacillati</taxon>
        <taxon>Actinomycetota</taxon>
        <taxon>Actinomycetes</taxon>
        <taxon>Kitasatosporales</taxon>
        <taxon>Streptomycetaceae</taxon>
        <taxon>Streptomyces</taxon>
    </lineage>
</organism>
<evidence type="ECO:0000256" key="5">
    <source>
        <dbReference type="ARBA" id="ARBA00023163"/>
    </source>
</evidence>
<dbReference type="Pfam" id="PF00486">
    <property type="entry name" value="Trans_reg_C"/>
    <property type="match status" value="1"/>
</dbReference>
<evidence type="ECO:0000313" key="9">
    <source>
        <dbReference type="Proteomes" id="UP000649259"/>
    </source>
</evidence>
<dbReference type="InterPro" id="IPR051677">
    <property type="entry name" value="AfsR-DnrI-RedD_regulator"/>
</dbReference>
<dbReference type="PROSITE" id="PS51755">
    <property type="entry name" value="OMPR_PHOB"/>
    <property type="match status" value="1"/>
</dbReference>
<feature type="DNA-binding region" description="OmpR/PhoB-type" evidence="6">
    <location>
        <begin position="1"/>
        <end position="101"/>
    </location>
</feature>
<dbReference type="CDD" id="cd15831">
    <property type="entry name" value="BTAD"/>
    <property type="match status" value="1"/>
</dbReference>
<evidence type="ECO:0000256" key="4">
    <source>
        <dbReference type="ARBA" id="ARBA00023125"/>
    </source>
</evidence>
<evidence type="ECO:0000256" key="2">
    <source>
        <dbReference type="ARBA" id="ARBA00023012"/>
    </source>
</evidence>
<evidence type="ECO:0000259" key="7">
    <source>
        <dbReference type="PROSITE" id="PS51755"/>
    </source>
</evidence>
<keyword evidence="2" id="KW-0902">Two-component regulatory system</keyword>
<dbReference type="Gene3D" id="1.25.40.10">
    <property type="entry name" value="Tetratricopeptide repeat domain"/>
    <property type="match status" value="1"/>
</dbReference>
<dbReference type="EMBL" id="BNEB01000002">
    <property type="protein sequence ID" value="GHI60470.1"/>
    <property type="molecule type" value="Genomic_DNA"/>
</dbReference>
<evidence type="ECO:0000256" key="6">
    <source>
        <dbReference type="PROSITE-ProRule" id="PRU01091"/>
    </source>
</evidence>
<dbReference type="PANTHER" id="PTHR35807:SF1">
    <property type="entry name" value="TRANSCRIPTIONAL REGULATOR REDD"/>
    <property type="match status" value="1"/>
</dbReference>
<name>A0ABQ3RX72_9ACTN</name>
<sequence>METPGLELRVLGPLEAAVHGRPVALGGPQPRGVLALLAAAPGRTVGVWVLVDELWGARPPEGAHRTVRTYVSRLRAALRRTGGSDAANALVTRPPGYQLRIDPAAVDAVRFERLVSAGRQALATRPGLAFEHLTDALALWRGDAYAEFRHLPATAARSTQLEQLRLSAVETRIEAALALRLDAQTAVELEGLERTHPTRELLWGQLMIALYRLGRQADALAAFRTARALLMDGHGVDPSPALAEIHHRILRHDVTLAHG</sequence>
<keyword evidence="3" id="KW-0805">Transcription regulation</keyword>
<accession>A0ABQ3RX72</accession>
<dbReference type="SUPFAM" id="SSF46894">
    <property type="entry name" value="C-terminal effector domain of the bipartite response regulators"/>
    <property type="match status" value="1"/>
</dbReference>
<feature type="domain" description="OmpR/PhoB-type" evidence="7">
    <location>
        <begin position="1"/>
        <end position="101"/>
    </location>
</feature>
<comment type="similarity">
    <text evidence="1">Belongs to the AfsR/DnrI/RedD regulatory family.</text>
</comment>
<keyword evidence="9" id="KW-1185">Reference proteome</keyword>
<dbReference type="GeneID" id="91470022"/>
<evidence type="ECO:0000313" key="8">
    <source>
        <dbReference type="EMBL" id="GHI60470.1"/>
    </source>
</evidence>
<evidence type="ECO:0000256" key="3">
    <source>
        <dbReference type="ARBA" id="ARBA00023015"/>
    </source>
</evidence>